<comment type="caution">
    <text evidence="3">The sequence shown here is derived from an EMBL/GenBank/DDBJ whole genome shotgun (WGS) entry which is preliminary data.</text>
</comment>
<comment type="similarity">
    <text evidence="1">Belongs to the short-chain dehydrogenases/reductases (SDR) family.</text>
</comment>
<evidence type="ECO:0000256" key="1">
    <source>
        <dbReference type="ARBA" id="ARBA00006484"/>
    </source>
</evidence>
<reference evidence="3" key="1">
    <citation type="submission" date="2022-07" db="EMBL/GenBank/DDBJ databases">
        <title>Fungi with potential for degradation of polypropylene.</title>
        <authorList>
            <person name="Gostincar C."/>
        </authorList>
    </citation>
    <scope>NUCLEOTIDE SEQUENCE</scope>
    <source>
        <strain evidence="3">EXF-13308</strain>
    </source>
</reference>
<evidence type="ECO:0000313" key="4">
    <source>
        <dbReference type="Proteomes" id="UP001174694"/>
    </source>
</evidence>
<dbReference type="PRINTS" id="PR00081">
    <property type="entry name" value="GDHRDH"/>
</dbReference>
<protein>
    <submittedName>
        <fullName evidence="3">NAD(P)-binding protein</fullName>
    </submittedName>
</protein>
<dbReference type="PANTHER" id="PTHR44229:SF4">
    <property type="entry name" value="15-HYDROXYPROSTAGLANDIN DEHYDROGENASE [NAD(+)]"/>
    <property type="match status" value="1"/>
</dbReference>
<dbReference type="InterPro" id="IPR002347">
    <property type="entry name" value="SDR_fam"/>
</dbReference>
<dbReference type="Pfam" id="PF00106">
    <property type="entry name" value="adh_short"/>
    <property type="match status" value="1"/>
</dbReference>
<name>A0AA38R3V3_9PEZI</name>
<keyword evidence="4" id="KW-1185">Reference proteome</keyword>
<organism evidence="3 4">
    <name type="scientific">Pleurostoma richardsiae</name>
    <dbReference type="NCBI Taxonomy" id="41990"/>
    <lineage>
        <taxon>Eukaryota</taxon>
        <taxon>Fungi</taxon>
        <taxon>Dikarya</taxon>
        <taxon>Ascomycota</taxon>
        <taxon>Pezizomycotina</taxon>
        <taxon>Sordariomycetes</taxon>
        <taxon>Sordariomycetidae</taxon>
        <taxon>Calosphaeriales</taxon>
        <taxon>Pleurostomataceae</taxon>
        <taxon>Pleurostoma</taxon>
    </lineage>
</organism>
<dbReference type="InterPro" id="IPR036291">
    <property type="entry name" value="NAD(P)-bd_dom_sf"/>
</dbReference>
<accession>A0AA38R3V3</accession>
<dbReference type="AlphaFoldDB" id="A0AA38R3V3"/>
<gene>
    <name evidence="3" type="ORF">NKR23_g11358</name>
</gene>
<evidence type="ECO:0000256" key="2">
    <source>
        <dbReference type="ARBA" id="ARBA00023002"/>
    </source>
</evidence>
<dbReference type="GO" id="GO:0005737">
    <property type="term" value="C:cytoplasm"/>
    <property type="evidence" value="ECO:0007669"/>
    <property type="project" value="TreeGrafter"/>
</dbReference>
<dbReference type="Gene3D" id="3.40.50.720">
    <property type="entry name" value="NAD(P)-binding Rossmann-like Domain"/>
    <property type="match status" value="1"/>
</dbReference>
<dbReference type="EMBL" id="JANBVO010000059">
    <property type="protein sequence ID" value="KAJ9132259.1"/>
    <property type="molecule type" value="Genomic_DNA"/>
</dbReference>
<dbReference type="PANTHER" id="PTHR44229">
    <property type="entry name" value="15-HYDROXYPROSTAGLANDIN DEHYDROGENASE [NAD(+)]"/>
    <property type="match status" value="1"/>
</dbReference>
<sequence>MAEIFFDESGAGCLKGRVIILTGGAQGIGAATVALLYRTGAHVFFGDWDDQKGRELEKNVRATGLDGGGSVTFRKVDVRDYQSQLALFDDAYKRHGHVDAAMACAGVTEPGGWFEPEDLDLETVQKEPIPVKNNIEINLTSVVLFSRIALAYMKKKPQPQNSANGADGFSKSIVLVSSIAGITEAPGLFAYSPAKHGVIGLMRALRPWAPAKYGVRANAICPWATDTQLLGGVRERWVKEEMPMNTPDDVARMIVQCAADKMLNGKAVFVAGGRGFDTEEGIERLQPEWMGKEISATFQRGQEILGLGDKWTSPAK</sequence>
<proteinExistence type="inferred from homology"/>
<dbReference type="SUPFAM" id="SSF51735">
    <property type="entry name" value="NAD(P)-binding Rossmann-fold domains"/>
    <property type="match status" value="1"/>
</dbReference>
<keyword evidence="2" id="KW-0560">Oxidoreductase</keyword>
<dbReference type="Proteomes" id="UP001174694">
    <property type="component" value="Unassembled WGS sequence"/>
</dbReference>
<dbReference type="GO" id="GO:0016616">
    <property type="term" value="F:oxidoreductase activity, acting on the CH-OH group of donors, NAD or NADP as acceptor"/>
    <property type="evidence" value="ECO:0007669"/>
    <property type="project" value="TreeGrafter"/>
</dbReference>
<evidence type="ECO:0000313" key="3">
    <source>
        <dbReference type="EMBL" id="KAJ9132259.1"/>
    </source>
</evidence>